<name>A0A0G4PFS7_PENC3</name>
<gene>
    <name evidence="1" type="ORF">PCAMFM013_S014g000069</name>
</gene>
<protein>
    <submittedName>
        <fullName evidence="1">Str. FM013</fullName>
    </submittedName>
</protein>
<keyword evidence="2" id="KW-1185">Reference proteome</keyword>
<evidence type="ECO:0000313" key="2">
    <source>
        <dbReference type="Proteomes" id="UP000053732"/>
    </source>
</evidence>
<reference evidence="1 2" key="1">
    <citation type="journal article" date="2014" name="Nat. Commun.">
        <title>Multiple recent horizontal transfers of a large genomic region in cheese making fungi.</title>
        <authorList>
            <person name="Cheeseman K."/>
            <person name="Ropars J."/>
            <person name="Renault P."/>
            <person name="Dupont J."/>
            <person name="Gouzy J."/>
            <person name="Branca A."/>
            <person name="Abraham A.L."/>
            <person name="Ceppi M."/>
            <person name="Conseiller E."/>
            <person name="Debuchy R."/>
            <person name="Malagnac F."/>
            <person name="Goarin A."/>
            <person name="Silar P."/>
            <person name="Lacoste S."/>
            <person name="Sallet E."/>
            <person name="Bensimon A."/>
            <person name="Giraud T."/>
            <person name="Brygoo Y."/>
        </authorList>
    </citation>
    <scope>NUCLEOTIDE SEQUENCE [LARGE SCALE GENOMIC DNA]</scope>
    <source>
        <strain evidence="2">FM 013</strain>
    </source>
</reference>
<dbReference type="Proteomes" id="UP000053732">
    <property type="component" value="Unassembled WGS sequence"/>
</dbReference>
<sequence>MNVQSISWLHGKMQCEVKSKVARPQPSSITPDPGFVVRCYSREGSGWRLAHSKSLKSHEKSRVTI</sequence>
<dbReference type="AlphaFoldDB" id="A0A0G4PFS7"/>
<accession>A0A0G4PFS7</accession>
<organism evidence="1 2">
    <name type="scientific">Penicillium camemberti (strain FM 013)</name>
    <dbReference type="NCBI Taxonomy" id="1429867"/>
    <lineage>
        <taxon>Eukaryota</taxon>
        <taxon>Fungi</taxon>
        <taxon>Dikarya</taxon>
        <taxon>Ascomycota</taxon>
        <taxon>Pezizomycotina</taxon>
        <taxon>Eurotiomycetes</taxon>
        <taxon>Eurotiomycetidae</taxon>
        <taxon>Eurotiales</taxon>
        <taxon>Aspergillaceae</taxon>
        <taxon>Penicillium</taxon>
    </lineage>
</organism>
<evidence type="ECO:0000313" key="1">
    <source>
        <dbReference type="EMBL" id="CRL25173.1"/>
    </source>
</evidence>
<dbReference type="EMBL" id="HG793147">
    <property type="protein sequence ID" value="CRL25173.1"/>
    <property type="molecule type" value="Genomic_DNA"/>
</dbReference>
<proteinExistence type="predicted"/>